<reference evidence="1" key="1">
    <citation type="journal article" date="2023" name="G3 (Bethesda)">
        <title>Whole genome assemblies of Zophobas morio and Tenebrio molitor.</title>
        <authorList>
            <person name="Kaur S."/>
            <person name="Stinson S.A."/>
            <person name="diCenzo G.C."/>
        </authorList>
    </citation>
    <scope>NUCLEOTIDE SEQUENCE</scope>
    <source>
        <strain evidence="1">QUZm001</strain>
    </source>
</reference>
<dbReference type="AlphaFoldDB" id="A0AA38MJP2"/>
<gene>
    <name evidence="1" type="ORF">Zmor_010426</name>
</gene>
<dbReference type="Proteomes" id="UP001168821">
    <property type="component" value="Unassembled WGS sequence"/>
</dbReference>
<sequence>MLLVNEAHSKSLESITEHLKKIPRKYRAKYIQYAWQHIEKTEIRWDNSSPLKHSLLDYMNREIIEEIPLEFGIRIIQQHLMTEHGRRDLNNIFKFIFDFLSSKDEKQLIFDEVFSIVDQCPSEREISEFLLNWYRQVMESTCDDLRYMEPYVNYFEKKVSLIENFSDFVKIFFLKCKLESRQWAVDDFTNKILDFFEEIVSKCGTLVIPLFSREIDYNLTFFVQKDFTNTDLYYSMMKQRPIPIIAVLLLQLVSEPPSDFETRKAFDEFVQLIKSVKDVGVQICLCKKYKSYFRTYSVDSSDFSADVDVFCSLKKLKLNTK</sequence>
<comment type="caution">
    <text evidence="1">The sequence shown here is derived from an EMBL/GenBank/DDBJ whole genome shotgun (WGS) entry which is preliminary data.</text>
</comment>
<keyword evidence="2" id="KW-1185">Reference proteome</keyword>
<name>A0AA38MJP2_9CUCU</name>
<evidence type="ECO:0000313" key="1">
    <source>
        <dbReference type="EMBL" id="KAJ3658701.1"/>
    </source>
</evidence>
<proteinExistence type="predicted"/>
<dbReference type="EMBL" id="JALNTZ010000003">
    <property type="protein sequence ID" value="KAJ3658701.1"/>
    <property type="molecule type" value="Genomic_DNA"/>
</dbReference>
<evidence type="ECO:0000313" key="2">
    <source>
        <dbReference type="Proteomes" id="UP001168821"/>
    </source>
</evidence>
<accession>A0AA38MJP2</accession>
<protein>
    <submittedName>
        <fullName evidence="1">Uncharacterized protein</fullName>
    </submittedName>
</protein>
<organism evidence="1 2">
    <name type="scientific">Zophobas morio</name>
    <dbReference type="NCBI Taxonomy" id="2755281"/>
    <lineage>
        <taxon>Eukaryota</taxon>
        <taxon>Metazoa</taxon>
        <taxon>Ecdysozoa</taxon>
        <taxon>Arthropoda</taxon>
        <taxon>Hexapoda</taxon>
        <taxon>Insecta</taxon>
        <taxon>Pterygota</taxon>
        <taxon>Neoptera</taxon>
        <taxon>Endopterygota</taxon>
        <taxon>Coleoptera</taxon>
        <taxon>Polyphaga</taxon>
        <taxon>Cucujiformia</taxon>
        <taxon>Tenebrionidae</taxon>
        <taxon>Zophobas</taxon>
    </lineage>
</organism>